<dbReference type="AlphaFoldDB" id="A0A2I0AWC7"/>
<keyword evidence="3" id="KW-1185">Reference proteome</keyword>
<gene>
    <name evidence="2" type="ORF">AXF42_Ash015898</name>
</gene>
<feature type="chain" id="PRO_5014179161" description="Pollen-specific protein C13" evidence="1">
    <location>
        <begin position="25"/>
        <end position="196"/>
    </location>
</feature>
<keyword evidence="1" id="KW-0732">Signal</keyword>
<evidence type="ECO:0000256" key="1">
    <source>
        <dbReference type="SAM" id="SignalP"/>
    </source>
</evidence>
<dbReference type="PANTHER" id="PTHR47273">
    <property type="entry name" value="EXPRESSED PROTEIN"/>
    <property type="match status" value="1"/>
</dbReference>
<dbReference type="EMBL" id="KZ451943">
    <property type="protein sequence ID" value="PKA59840.1"/>
    <property type="molecule type" value="Genomic_DNA"/>
</dbReference>
<dbReference type="STRING" id="1088818.A0A2I0AWC7"/>
<evidence type="ECO:0000313" key="3">
    <source>
        <dbReference type="Proteomes" id="UP000236161"/>
    </source>
</evidence>
<sequence length="196" mass="21567">MSTSALVLLLLLLLPFPFLEPSSSYPFATPAAADQNYPMQRLPREELVRLAGYGEERLSSVLVTGTLLCQACLHPGSELSTSHIKGAKVAVACRTDEGISRRRRNYAIGTTDEFGDFMIDLPSQLHAVPKLQDSCVVRVLRLPRSSLCRHLSSVNPRRIELSSVGNGIRVYTGGNIKINLRSGSTNSQEYCFDDKN</sequence>
<dbReference type="Proteomes" id="UP000236161">
    <property type="component" value="Unassembled WGS sequence"/>
</dbReference>
<feature type="signal peptide" evidence="1">
    <location>
        <begin position="1"/>
        <end position="24"/>
    </location>
</feature>
<organism evidence="2 3">
    <name type="scientific">Apostasia shenzhenica</name>
    <dbReference type="NCBI Taxonomy" id="1088818"/>
    <lineage>
        <taxon>Eukaryota</taxon>
        <taxon>Viridiplantae</taxon>
        <taxon>Streptophyta</taxon>
        <taxon>Embryophyta</taxon>
        <taxon>Tracheophyta</taxon>
        <taxon>Spermatophyta</taxon>
        <taxon>Magnoliopsida</taxon>
        <taxon>Liliopsida</taxon>
        <taxon>Asparagales</taxon>
        <taxon>Orchidaceae</taxon>
        <taxon>Apostasioideae</taxon>
        <taxon>Apostasia</taxon>
    </lineage>
</organism>
<dbReference type="PANTHER" id="PTHR47273:SF6">
    <property type="entry name" value="POLLEN OLE E 1 ALLERGEN AND EXTENSIN FAMILY PROTEIN"/>
    <property type="match status" value="1"/>
</dbReference>
<proteinExistence type="predicted"/>
<evidence type="ECO:0008006" key="4">
    <source>
        <dbReference type="Google" id="ProtNLM"/>
    </source>
</evidence>
<evidence type="ECO:0000313" key="2">
    <source>
        <dbReference type="EMBL" id="PKA59840.1"/>
    </source>
</evidence>
<name>A0A2I0AWC7_9ASPA</name>
<dbReference type="Pfam" id="PF01190">
    <property type="entry name" value="Pollen_Ole_e_1"/>
    <property type="match status" value="1"/>
</dbReference>
<dbReference type="OrthoDB" id="744797at2759"/>
<reference evidence="2 3" key="1">
    <citation type="journal article" date="2017" name="Nature">
        <title>The Apostasia genome and the evolution of orchids.</title>
        <authorList>
            <person name="Zhang G.Q."/>
            <person name="Liu K.W."/>
            <person name="Li Z."/>
            <person name="Lohaus R."/>
            <person name="Hsiao Y.Y."/>
            <person name="Niu S.C."/>
            <person name="Wang J.Y."/>
            <person name="Lin Y.C."/>
            <person name="Xu Q."/>
            <person name="Chen L.J."/>
            <person name="Yoshida K."/>
            <person name="Fujiwara S."/>
            <person name="Wang Z.W."/>
            <person name="Zhang Y.Q."/>
            <person name="Mitsuda N."/>
            <person name="Wang M."/>
            <person name="Liu G.H."/>
            <person name="Pecoraro L."/>
            <person name="Huang H.X."/>
            <person name="Xiao X.J."/>
            <person name="Lin M."/>
            <person name="Wu X.Y."/>
            <person name="Wu W.L."/>
            <person name="Chen Y.Y."/>
            <person name="Chang S.B."/>
            <person name="Sakamoto S."/>
            <person name="Ohme-Takagi M."/>
            <person name="Yagi M."/>
            <person name="Zeng S.J."/>
            <person name="Shen C.Y."/>
            <person name="Yeh C.M."/>
            <person name="Luo Y.B."/>
            <person name="Tsai W.C."/>
            <person name="Van de Peer Y."/>
            <person name="Liu Z.J."/>
        </authorList>
    </citation>
    <scope>NUCLEOTIDE SEQUENCE [LARGE SCALE GENOMIC DNA]</scope>
    <source>
        <strain evidence="3">cv. Shenzhen</strain>
        <tissue evidence="2">Stem</tissue>
    </source>
</reference>
<accession>A0A2I0AWC7</accession>
<protein>
    <recommendedName>
        <fullName evidence="4">Pollen-specific protein C13</fullName>
    </recommendedName>
</protein>